<dbReference type="Proteomes" id="UP001501222">
    <property type="component" value="Unassembled WGS sequence"/>
</dbReference>
<comment type="caution">
    <text evidence="2">The sequence shown here is derived from an EMBL/GenBank/DDBJ whole genome shotgun (WGS) entry which is preliminary data.</text>
</comment>
<feature type="compositionally biased region" description="Basic and acidic residues" evidence="1">
    <location>
        <begin position="65"/>
        <end position="78"/>
    </location>
</feature>
<evidence type="ECO:0000313" key="2">
    <source>
        <dbReference type="EMBL" id="GAA3536870.1"/>
    </source>
</evidence>
<evidence type="ECO:0008006" key="4">
    <source>
        <dbReference type="Google" id="ProtNLM"/>
    </source>
</evidence>
<dbReference type="EMBL" id="BAABAA010000001">
    <property type="protein sequence ID" value="GAA3536870.1"/>
    <property type="molecule type" value="Genomic_DNA"/>
</dbReference>
<organism evidence="2 3">
    <name type="scientific">Kribbella ginsengisoli</name>
    <dbReference type="NCBI Taxonomy" id="363865"/>
    <lineage>
        <taxon>Bacteria</taxon>
        <taxon>Bacillati</taxon>
        <taxon>Actinomycetota</taxon>
        <taxon>Actinomycetes</taxon>
        <taxon>Propionibacteriales</taxon>
        <taxon>Kribbellaceae</taxon>
        <taxon>Kribbella</taxon>
    </lineage>
</organism>
<sequence>MNRAAGSGPLEQVERLIRQNWKRRWQTLSDHPVLIHPSVARLCNAHDPLLATAVRRTAMVGLDQARSESSRRAGRVADRGSTTRGLAGRPPREVLRRHPTKRCRQLHFELLRHSSGVSKRDVAEVMRLLRSTRRELRKALEEPRPRCRRLTVAASAVEAQDQAFAVLGKRPAADLVAVIERASDAGVEPAMRELRLIRRARKARRGLDRGDDALGLAMKYLHRLVLWSAKRSSRWVSVEAARLACAAVPAVPAHHPHRSDWLDIAASAVTEALTNAPDVISTIDLTAAVAWSEEALACADHPADRMHLANNLGYRISLAVQQAAMPRKLCFGPLQYTEKHWSWPRPAQPPTVSGRPTSHPGSARLSSPINCWPTNYARASHCSARPWPAARGPIRTGRCCSSI</sequence>
<feature type="region of interest" description="Disordered" evidence="1">
    <location>
        <begin position="345"/>
        <end position="365"/>
    </location>
</feature>
<name>A0ABP6VKS3_9ACTN</name>
<evidence type="ECO:0000256" key="1">
    <source>
        <dbReference type="SAM" id="MobiDB-lite"/>
    </source>
</evidence>
<feature type="region of interest" description="Disordered" evidence="1">
    <location>
        <begin position="64"/>
        <end position="90"/>
    </location>
</feature>
<feature type="compositionally biased region" description="Polar residues" evidence="1">
    <location>
        <begin position="350"/>
        <end position="365"/>
    </location>
</feature>
<evidence type="ECO:0000313" key="3">
    <source>
        <dbReference type="Proteomes" id="UP001501222"/>
    </source>
</evidence>
<keyword evidence="3" id="KW-1185">Reference proteome</keyword>
<proteinExistence type="predicted"/>
<protein>
    <recommendedName>
        <fullName evidence="4">Transposase</fullName>
    </recommendedName>
</protein>
<gene>
    <name evidence="2" type="ORF">GCM10022235_00400</name>
</gene>
<reference evidence="3" key="1">
    <citation type="journal article" date="2019" name="Int. J. Syst. Evol. Microbiol.">
        <title>The Global Catalogue of Microorganisms (GCM) 10K type strain sequencing project: providing services to taxonomists for standard genome sequencing and annotation.</title>
        <authorList>
            <consortium name="The Broad Institute Genomics Platform"/>
            <consortium name="The Broad Institute Genome Sequencing Center for Infectious Disease"/>
            <person name="Wu L."/>
            <person name="Ma J."/>
        </authorList>
    </citation>
    <scope>NUCLEOTIDE SEQUENCE [LARGE SCALE GENOMIC DNA]</scope>
    <source>
        <strain evidence="3">JCM 16928</strain>
    </source>
</reference>
<dbReference type="RefSeq" id="WP_344835950.1">
    <property type="nucleotide sequence ID" value="NZ_BAABAA010000001.1"/>
</dbReference>
<accession>A0ABP6VKS3</accession>